<dbReference type="PANTHER" id="PTHR15576:SF1">
    <property type="entry name" value="RIBITOL-5-PHOSPHATE XYLOSYLTRANSFERASE 1"/>
    <property type="match status" value="1"/>
</dbReference>
<dbReference type="GO" id="GO:0120053">
    <property type="term" value="F:ribitol beta-1,4-xylosyltransferase activity"/>
    <property type="evidence" value="ECO:0007669"/>
    <property type="project" value="InterPro"/>
</dbReference>
<name>A0A813SHV0_9BILA</name>
<dbReference type="InterPro" id="IPR055286">
    <property type="entry name" value="RXYLT1-like"/>
</dbReference>
<dbReference type="Pfam" id="PF24785">
    <property type="entry name" value="RXYLT1_C"/>
    <property type="match status" value="1"/>
</dbReference>
<organism evidence="3 4">
    <name type="scientific">Brachionus calyciflorus</name>
    <dbReference type="NCBI Taxonomy" id="104777"/>
    <lineage>
        <taxon>Eukaryota</taxon>
        <taxon>Metazoa</taxon>
        <taxon>Spiralia</taxon>
        <taxon>Gnathifera</taxon>
        <taxon>Rotifera</taxon>
        <taxon>Eurotatoria</taxon>
        <taxon>Monogononta</taxon>
        <taxon>Pseudotrocha</taxon>
        <taxon>Ploima</taxon>
        <taxon>Brachionidae</taxon>
        <taxon>Brachionus</taxon>
    </lineage>
</organism>
<keyword evidence="1" id="KW-1133">Transmembrane helix</keyword>
<dbReference type="OrthoDB" id="446027at2759"/>
<protein>
    <recommendedName>
        <fullName evidence="2">RXYLT1 C-terminal domain-containing protein</fullName>
    </recommendedName>
</protein>
<dbReference type="Proteomes" id="UP000663879">
    <property type="component" value="Unassembled WGS sequence"/>
</dbReference>
<sequence>MKIKALYFACISILLILAMYVIHDLNITTLTTKQCFLVNNSALIFDQKSLNRFEFFKVKRTDSYPYVSGDTFRMISDYVLDNIENSLPNDFNLKQNAKIFLKTDYLDRFFNQYFPQIKSKIILISHNSDYPVSIRFKQYLEDSRILAWFGQNAEFLHPKLIPIPIGFQNTHISPDYSRKIMQLRNAKLKPWNSRKIVLYINFNFKTNVNARQKFLNFFESFKDVMIIKNRVSFSTYIGHLNDTKFVLCPRGNGLDTHRFYETVLMGAIPIVESSALDPIYENRTVLVLPKLEQLTQDMLDNPHLYIKNMNFSQDLIFMETWLRKLFSYG</sequence>
<keyword evidence="1" id="KW-0472">Membrane</keyword>
<evidence type="ECO:0000313" key="4">
    <source>
        <dbReference type="Proteomes" id="UP000663879"/>
    </source>
</evidence>
<comment type="caution">
    <text evidence="3">The sequence shown here is derived from an EMBL/GenBank/DDBJ whole genome shotgun (WGS) entry which is preliminary data.</text>
</comment>
<gene>
    <name evidence="3" type="ORF">OXX778_LOCUS6185</name>
</gene>
<keyword evidence="4" id="KW-1185">Reference proteome</keyword>
<reference evidence="3" key="1">
    <citation type="submission" date="2021-02" db="EMBL/GenBank/DDBJ databases">
        <authorList>
            <person name="Nowell W R."/>
        </authorList>
    </citation>
    <scope>NUCLEOTIDE SEQUENCE</scope>
    <source>
        <strain evidence="3">Ploen Becks lab</strain>
    </source>
</reference>
<dbReference type="EMBL" id="CAJNOC010000715">
    <property type="protein sequence ID" value="CAF0795343.1"/>
    <property type="molecule type" value="Genomic_DNA"/>
</dbReference>
<feature type="domain" description="RXYLT1 C-terminal" evidence="2">
    <location>
        <begin position="229"/>
        <end position="309"/>
    </location>
</feature>
<keyword evidence="1" id="KW-0812">Transmembrane</keyword>
<evidence type="ECO:0000256" key="1">
    <source>
        <dbReference type="SAM" id="Phobius"/>
    </source>
</evidence>
<dbReference type="AlphaFoldDB" id="A0A813SHV0"/>
<feature type="transmembrane region" description="Helical" evidence="1">
    <location>
        <begin position="5"/>
        <end position="23"/>
    </location>
</feature>
<dbReference type="PANTHER" id="PTHR15576">
    <property type="entry name" value="RIBITOL-5-PHOSPHATE XYLOSYLTRANSFERASE 1"/>
    <property type="match status" value="1"/>
</dbReference>
<accession>A0A813SHV0</accession>
<evidence type="ECO:0000313" key="3">
    <source>
        <dbReference type="EMBL" id="CAF0795343.1"/>
    </source>
</evidence>
<evidence type="ECO:0000259" key="2">
    <source>
        <dbReference type="Pfam" id="PF24785"/>
    </source>
</evidence>
<dbReference type="InterPro" id="IPR057538">
    <property type="entry name" value="RXYLT1_C"/>
</dbReference>
<dbReference type="GO" id="GO:0005794">
    <property type="term" value="C:Golgi apparatus"/>
    <property type="evidence" value="ECO:0007669"/>
    <property type="project" value="TreeGrafter"/>
</dbReference>
<dbReference type="GO" id="GO:0035269">
    <property type="term" value="P:protein O-linked glycosylation via mannose"/>
    <property type="evidence" value="ECO:0007669"/>
    <property type="project" value="InterPro"/>
</dbReference>
<proteinExistence type="predicted"/>